<name>M1DKE2_SOLTU</name>
<feature type="compositionally biased region" description="Basic residues" evidence="1">
    <location>
        <begin position="227"/>
        <end position="236"/>
    </location>
</feature>
<sequence length="236" mass="26751">MTITKETIAKDNSQKMRENVQLLDKQKGEERETTKKTGNDNEILTTKDWINKAFGKFMQGDSSSKSDHRSTESSVPLTENQLAIVNKVDEHNSESESCSNQLMTDKEVKEIKNVKKDNNNNSSQSQELIMNASEEFISLTDKVSYTNQYLAIMEVPAAIQIDDSQVIMVKLESPNKILHDIITHKVGEHSEVDRIAKKGDLSPKVMKTTRKGKKQGDEENTQPIRVQPKRNKPVFC</sequence>
<proteinExistence type="predicted"/>
<dbReference type="AlphaFoldDB" id="M1DKE2"/>
<feature type="region of interest" description="Disordered" evidence="1">
    <location>
        <begin position="197"/>
        <end position="236"/>
    </location>
</feature>
<keyword evidence="3" id="KW-1185">Reference proteome</keyword>
<feature type="region of interest" description="Disordered" evidence="1">
    <location>
        <begin position="1"/>
        <end position="42"/>
    </location>
</feature>
<evidence type="ECO:0000256" key="1">
    <source>
        <dbReference type="SAM" id="MobiDB-lite"/>
    </source>
</evidence>
<accession>M1DKE2</accession>
<reference evidence="3" key="1">
    <citation type="journal article" date="2011" name="Nature">
        <title>Genome sequence and analysis of the tuber crop potato.</title>
        <authorList>
            <consortium name="The Potato Genome Sequencing Consortium"/>
        </authorList>
    </citation>
    <scope>NUCLEOTIDE SEQUENCE [LARGE SCALE GENOMIC DNA]</scope>
    <source>
        <strain evidence="3">cv. DM1-3 516 R44</strain>
    </source>
</reference>
<dbReference type="EnsemblPlants" id="PGSC0003DMT400090441">
    <property type="protein sequence ID" value="PGSC0003DMT400090441"/>
    <property type="gene ID" value="PGSC0003DMG400040012"/>
</dbReference>
<evidence type="ECO:0000313" key="2">
    <source>
        <dbReference type="EnsemblPlants" id="PGSC0003DMT400090441"/>
    </source>
</evidence>
<dbReference type="PaxDb" id="4113-PGSC0003DMT400090441"/>
<dbReference type="HOGENOM" id="CLU_1177166_0_0_1"/>
<protein>
    <submittedName>
        <fullName evidence="2">Uncharacterized protein</fullName>
    </submittedName>
</protein>
<feature type="region of interest" description="Disordered" evidence="1">
    <location>
        <begin position="58"/>
        <end position="79"/>
    </location>
</feature>
<organism evidence="2 3">
    <name type="scientific">Solanum tuberosum</name>
    <name type="common">Potato</name>
    <dbReference type="NCBI Taxonomy" id="4113"/>
    <lineage>
        <taxon>Eukaryota</taxon>
        <taxon>Viridiplantae</taxon>
        <taxon>Streptophyta</taxon>
        <taxon>Embryophyta</taxon>
        <taxon>Tracheophyta</taxon>
        <taxon>Spermatophyta</taxon>
        <taxon>Magnoliopsida</taxon>
        <taxon>eudicotyledons</taxon>
        <taxon>Gunneridae</taxon>
        <taxon>Pentapetalae</taxon>
        <taxon>asterids</taxon>
        <taxon>lamiids</taxon>
        <taxon>Solanales</taxon>
        <taxon>Solanaceae</taxon>
        <taxon>Solanoideae</taxon>
        <taxon>Solaneae</taxon>
        <taxon>Solanum</taxon>
    </lineage>
</organism>
<dbReference type="Gramene" id="PGSC0003DMT400090441">
    <property type="protein sequence ID" value="PGSC0003DMT400090441"/>
    <property type="gene ID" value="PGSC0003DMG400040012"/>
</dbReference>
<evidence type="ECO:0000313" key="3">
    <source>
        <dbReference type="Proteomes" id="UP000011115"/>
    </source>
</evidence>
<feature type="compositionally biased region" description="Basic and acidic residues" evidence="1">
    <location>
        <begin position="7"/>
        <end position="39"/>
    </location>
</feature>
<dbReference type="Proteomes" id="UP000011115">
    <property type="component" value="Unassembled WGS sequence"/>
</dbReference>
<dbReference type="InParanoid" id="M1DKE2"/>
<reference evidence="2" key="2">
    <citation type="submission" date="2015-06" db="UniProtKB">
        <authorList>
            <consortium name="EnsemblPlants"/>
        </authorList>
    </citation>
    <scope>IDENTIFICATION</scope>
    <source>
        <strain evidence="2">DM1-3 516 R44</strain>
    </source>
</reference>